<evidence type="ECO:0000313" key="3">
    <source>
        <dbReference type="Proteomes" id="UP000188320"/>
    </source>
</evidence>
<name>A0A1R1PNL6_ZANCU</name>
<reference evidence="3" key="1">
    <citation type="submission" date="2017-01" db="EMBL/GenBank/DDBJ databases">
        <authorList>
            <person name="Wang Y."/>
            <person name="White M."/>
            <person name="Kvist S."/>
            <person name="Moncalvo J.-M."/>
        </authorList>
    </citation>
    <scope>NUCLEOTIDE SEQUENCE [LARGE SCALE GENOMIC DNA]</scope>
    <source>
        <strain evidence="3">COL-18-3</strain>
    </source>
</reference>
<feature type="compositionally biased region" description="Polar residues" evidence="1">
    <location>
        <begin position="1"/>
        <end position="19"/>
    </location>
</feature>
<evidence type="ECO:0000313" key="2">
    <source>
        <dbReference type="EMBL" id="OMH82559.1"/>
    </source>
</evidence>
<protein>
    <submittedName>
        <fullName evidence="2">Uncharacterized protein</fullName>
    </submittedName>
</protein>
<keyword evidence="3" id="KW-1185">Reference proteome</keyword>
<dbReference type="OrthoDB" id="10629557at2759"/>
<comment type="caution">
    <text evidence="2">The sequence shown here is derived from an EMBL/GenBank/DDBJ whole genome shotgun (WGS) entry which is preliminary data.</text>
</comment>
<feature type="non-terminal residue" evidence="2">
    <location>
        <position position="92"/>
    </location>
</feature>
<evidence type="ECO:0000256" key="1">
    <source>
        <dbReference type="SAM" id="MobiDB-lite"/>
    </source>
</evidence>
<dbReference type="Proteomes" id="UP000188320">
    <property type="component" value="Unassembled WGS sequence"/>
</dbReference>
<feature type="region of interest" description="Disordered" evidence="1">
    <location>
        <begin position="36"/>
        <end position="72"/>
    </location>
</feature>
<accession>A0A1R1PNL6</accession>
<sequence length="92" mass="10333">MNSQLFTSLETSTAGQTGIEQLRISDRQKPSLLFSFNRIQKPAPEFSDDDDDEDIPRMPKPGTPEAPLFDGSDVEGFLKDMKRLAIRCQIDS</sequence>
<gene>
    <name evidence="2" type="ORF">AX774_g3947</name>
</gene>
<feature type="region of interest" description="Disordered" evidence="1">
    <location>
        <begin position="1"/>
        <end position="23"/>
    </location>
</feature>
<organism evidence="2 3">
    <name type="scientific">Zancudomyces culisetae</name>
    <name type="common">Gut fungus</name>
    <name type="synonym">Smittium culisetae</name>
    <dbReference type="NCBI Taxonomy" id="1213189"/>
    <lineage>
        <taxon>Eukaryota</taxon>
        <taxon>Fungi</taxon>
        <taxon>Fungi incertae sedis</taxon>
        <taxon>Zoopagomycota</taxon>
        <taxon>Kickxellomycotina</taxon>
        <taxon>Harpellomycetes</taxon>
        <taxon>Harpellales</taxon>
        <taxon>Legeriomycetaceae</taxon>
        <taxon>Zancudomyces</taxon>
    </lineage>
</organism>
<proteinExistence type="predicted"/>
<dbReference type="EMBL" id="LSSK01000637">
    <property type="protein sequence ID" value="OMH82559.1"/>
    <property type="molecule type" value="Genomic_DNA"/>
</dbReference>
<dbReference type="AlphaFoldDB" id="A0A1R1PNL6"/>